<dbReference type="InterPro" id="IPR005467">
    <property type="entry name" value="His_kinase_dom"/>
</dbReference>
<dbReference type="InterPro" id="IPR003594">
    <property type="entry name" value="HATPase_dom"/>
</dbReference>
<keyword evidence="3" id="KW-0547">Nucleotide-binding</keyword>
<evidence type="ECO:0000256" key="6">
    <source>
        <dbReference type="ARBA" id="ARBA00023012"/>
    </source>
</evidence>
<dbReference type="SUPFAM" id="SSF55874">
    <property type="entry name" value="ATPase domain of HSP90 chaperone/DNA topoisomerase II/histidine kinase"/>
    <property type="match status" value="1"/>
</dbReference>
<dbReference type="SMART" id="SM00387">
    <property type="entry name" value="HATPase_c"/>
    <property type="match status" value="1"/>
</dbReference>
<dbReference type="CDD" id="cd00082">
    <property type="entry name" value="HisKA"/>
    <property type="match status" value="1"/>
</dbReference>
<organism evidence="8">
    <name type="scientific">hydrothermal vent metagenome</name>
    <dbReference type="NCBI Taxonomy" id="652676"/>
    <lineage>
        <taxon>unclassified sequences</taxon>
        <taxon>metagenomes</taxon>
        <taxon>ecological metagenomes</taxon>
    </lineage>
</organism>
<accession>A0A1W1CAT9</accession>
<dbReference type="SUPFAM" id="SSF47384">
    <property type="entry name" value="Homodimeric domain of signal transducing histidine kinase"/>
    <property type="match status" value="1"/>
</dbReference>
<dbReference type="Pfam" id="PF02518">
    <property type="entry name" value="HATPase_c"/>
    <property type="match status" value="1"/>
</dbReference>
<evidence type="ECO:0000259" key="7">
    <source>
        <dbReference type="PROSITE" id="PS50109"/>
    </source>
</evidence>
<keyword evidence="6" id="KW-0902">Two-component regulatory system</keyword>
<evidence type="ECO:0000256" key="1">
    <source>
        <dbReference type="ARBA" id="ARBA00022553"/>
    </source>
</evidence>
<dbReference type="PANTHER" id="PTHR43065">
    <property type="entry name" value="SENSOR HISTIDINE KINASE"/>
    <property type="match status" value="1"/>
</dbReference>
<dbReference type="GO" id="GO:0005524">
    <property type="term" value="F:ATP binding"/>
    <property type="evidence" value="ECO:0007669"/>
    <property type="project" value="UniProtKB-KW"/>
</dbReference>
<evidence type="ECO:0000313" key="8">
    <source>
        <dbReference type="EMBL" id="SFV62906.1"/>
    </source>
</evidence>
<dbReference type="Gene3D" id="3.30.565.10">
    <property type="entry name" value="Histidine kinase-like ATPase, C-terminal domain"/>
    <property type="match status" value="1"/>
</dbReference>
<dbReference type="InterPro" id="IPR003661">
    <property type="entry name" value="HisK_dim/P_dom"/>
</dbReference>
<dbReference type="PRINTS" id="PR00344">
    <property type="entry name" value="BCTRLSENSOR"/>
</dbReference>
<keyword evidence="5" id="KW-0067">ATP-binding</keyword>
<feature type="domain" description="Histidine kinase" evidence="7">
    <location>
        <begin position="178"/>
        <end position="387"/>
    </location>
</feature>
<dbReference type="EMBL" id="FPHC01000067">
    <property type="protein sequence ID" value="SFV62906.1"/>
    <property type="molecule type" value="Genomic_DNA"/>
</dbReference>
<dbReference type="InterPro" id="IPR036890">
    <property type="entry name" value="HATPase_C_sf"/>
</dbReference>
<name>A0A1W1CAT9_9ZZZZ</name>
<protein>
    <submittedName>
        <fullName evidence="8">Histidine kinase</fullName>
    </submittedName>
</protein>
<evidence type="ECO:0000256" key="2">
    <source>
        <dbReference type="ARBA" id="ARBA00022679"/>
    </source>
</evidence>
<dbReference type="Gene3D" id="1.10.287.130">
    <property type="match status" value="1"/>
</dbReference>
<dbReference type="PANTHER" id="PTHR43065:SF10">
    <property type="entry name" value="PEROXIDE STRESS-ACTIVATED HISTIDINE KINASE MAK3"/>
    <property type="match status" value="1"/>
</dbReference>
<keyword evidence="1" id="KW-0597">Phosphoprotein</keyword>
<proteinExistence type="predicted"/>
<dbReference type="InterPro" id="IPR036097">
    <property type="entry name" value="HisK_dim/P_sf"/>
</dbReference>
<keyword evidence="2" id="KW-0808">Transferase</keyword>
<sequence>MFKDDILKAIYDKYLYEYFVVDSDFQILHYSDRVIEYCEVDCIDGENSNIFNIIPEIFGMEDELMEIFDDRKEHILLPSVFKAPDHYVDISIKKGSSETLIILFENVTKTIEYQRQLQQDRNENIMLSKELIKKNAQLEVYNREMDRLVQEEIAKNIENQKLIRLQARHAQMGELIGMITHQWKQPLSIININSGYLKMRYSDEIEDKDIFVSKIENILNQSRYLNQTIIDFQNFFNPNEKKKIFNLKDVIEKTLSLVSSDYINKNISITIDEKSSADILGYENEYSQVVLSILQNSREALLLHPNKNMYISISIETKDKKSILKIKDNAGGIPESIIDSIFNAYMTTKESGSGLGLHISKSIIEKKMNGTIAVQNLDEGAEFTIIV</sequence>
<keyword evidence="4 8" id="KW-0418">Kinase</keyword>
<dbReference type="GO" id="GO:0000155">
    <property type="term" value="F:phosphorelay sensor kinase activity"/>
    <property type="evidence" value="ECO:0007669"/>
    <property type="project" value="InterPro"/>
</dbReference>
<evidence type="ECO:0000256" key="4">
    <source>
        <dbReference type="ARBA" id="ARBA00022777"/>
    </source>
</evidence>
<dbReference type="PROSITE" id="PS50109">
    <property type="entry name" value="HIS_KIN"/>
    <property type="match status" value="1"/>
</dbReference>
<gene>
    <name evidence="8" type="ORF">MNB_SV-6-526</name>
</gene>
<evidence type="ECO:0000256" key="5">
    <source>
        <dbReference type="ARBA" id="ARBA00022840"/>
    </source>
</evidence>
<dbReference type="AlphaFoldDB" id="A0A1W1CAT9"/>
<evidence type="ECO:0000256" key="3">
    <source>
        <dbReference type="ARBA" id="ARBA00022741"/>
    </source>
</evidence>
<dbReference type="InterPro" id="IPR004358">
    <property type="entry name" value="Sig_transdc_His_kin-like_C"/>
</dbReference>
<reference evidence="8" key="1">
    <citation type="submission" date="2016-10" db="EMBL/GenBank/DDBJ databases">
        <authorList>
            <person name="de Groot N.N."/>
        </authorList>
    </citation>
    <scope>NUCLEOTIDE SEQUENCE</scope>
</reference>